<proteinExistence type="predicted"/>
<evidence type="ECO:0000313" key="2">
    <source>
        <dbReference type="Proteomes" id="UP001610334"/>
    </source>
</evidence>
<accession>A0ABR4GXL0</accession>
<dbReference type="PANTHER" id="PTHR42345:SF2">
    <property type="entry name" value="HELICASE-LIKE PROTEIN"/>
    <property type="match status" value="1"/>
</dbReference>
<sequence length="289" mass="32246">MAALIFCSPSRSEALEYYSHYEGGSNGMVFPERSYWRVRSILGRVLGCIPGVVSVAGWIGPCPDVEGFEVPRTFYLASTQLAPVDLNKLFSDHVWQRGRFSSTTLAADLRDGEQWIIPQPPATRSHNCKLLSIRLEQLPIRKELRKIEELEGGWDEKQKKSRREFHAHIHVEIDGDSRTPLQEEYTLLYSSIFVSLLPCLPDPDRAHKEHVSRLTTMEVPVEKLKDKSTNVSTDKIIVIKATGKGAKIAARAWCSEVGRNAVVRTAGGPFMSCTLRGASRVGLDLGTVI</sequence>
<reference evidence="1 2" key="1">
    <citation type="submission" date="2024-07" db="EMBL/GenBank/DDBJ databases">
        <title>Section-level genome sequencing and comparative genomics of Aspergillus sections Usti and Cavernicolus.</title>
        <authorList>
            <consortium name="Lawrence Berkeley National Laboratory"/>
            <person name="Nybo J.L."/>
            <person name="Vesth T.C."/>
            <person name="Theobald S."/>
            <person name="Frisvad J.C."/>
            <person name="Larsen T.O."/>
            <person name="Kjaerboelling I."/>
            <person name="Rothschild-Mancinelli K."/>
            <person name="Lyhne E.K."/>
            <person name="Kogle M.E."/>
            <person name="Barry K."/>
            <person name="Clum A."/>
            <person name="Na H."/>
            <person name="Ledsgaard L."/>
            <person name="Lin J."/>
            <person name="Lipzen A."/>
            <person name="Kuo A."/>
            <person name="Riley R."/>
            <person name="Mondo S."/>
            <person name="Labutti K."/>
            <person name="Haridas S."/>
            <person name="Pangalinan J."/>
            <person name="Salamov A.A."/>
            <person name="Simmons B.A."/>
            <person name="Magnuson J.K."/>
            <person name="Chen J."/>
            <person name="Drula E."/>
            <person name="Henrissat B."/>
            <person name="Wiebenga A."/>
            <person name="Lubbers R.J."/>
            <person name="Gomes A.C."/>
            <person name="Makela M.R."/>
            <person name="Stajich J."/>
            <person name="Grigoriev I.V."/>
            <person name="Mortensen U.H."/>
            <person name="De Vries R.P."/>
            <person name="Baker S.E."/>
            <person name="Andersen M.R."/>
        </authorList>
    </citation>
    <scope>NUCLEOTIDE SEQUENCE [LARGE SCALE GENOMIC DNA]</scope>
    <source>
        <strain evidence="1 2">CBS 588.65</strain>
    </source>
</reference>
<comment type="caution">
    <text evidence="1">The sequence shown here is derived from an EMBL/GenBank/DDBJ whole genome shotgun (WGS) entry which is preliminary data.</text>
</comment>
<keyword evidence="2" id="KW-1185">Reference proteome</keyword>
<gene>
    <name evidence="1" type="ORF">BJX63DRAFT_437123</name>
</gene>
<dbReference type="EMBL" id="JBFXLT010000145">
    <property type="protein sequence ID" value="KAL2803264.1"/>
    <property type="molecule type" value="Genomic_DNA"/>
</dbReference>
<evidence type="ECO:0000313" key="1">
    <source>
        <dbReference type="EMBL" id="KAL2803264.1"/>
    </source>
</evidence>
<name>A0ABR4GXL0_9EURO</name>
<protein>
    <submittedName>
        <fullName evidence="1">Uncharacterized protein</fullName>
    </submittedName>
</protein>
<dbReference type="PANTHER" id="PTHR42345">
    <property type="entry name" value="TPR_REGION DOMAIN-CONTAINING PROTEIN"/>
    <property type="match status" value="1"/>
</dbReference>
<organism evidence="1 2">
    <name type="scientific">Aspergillus granulosus</name>
    <dbReference type="NCBI Taxonomy" id="176169"/>
    <lineage>
        <taxon>Eukaryota</taxon>
        <taxon>Fungi</taxon>
        <taxon>Dikarya</taxon>
        <taxon>Ascomycota</taxon>
        <taxon>Pezizomycotina</taxon>
        <taxon>Eurotiomycetes</taxon>
        <taxon>Eurotiomycetidae</taxon>
        <taxon>Eurotiales</taxon>
        <taxon>Aspergillaceae</taxon>
        <taxon>Aspergillus</taxon>
        <taxon>Aspergillus subgen. Nidulantes</taxon>
    </lineage>
</organism>
<dbReference type="Proteomes" id="UP001610334">
    <property type="component" value="Unassembled WGS sequence"/>
</dbReference>